<keyword evidence="4" id="KW-0472">Membrane</keyword>
<keyword evidence="4" id="KW-0812">Transmembrane</keyword>
<keyword evidence="1" id="KW-0813">Transport</keyword>
<evidence type="ECO:0000256" key="3">
    <source>
        <dbReference type="ARBA" id="ARBA00022840"/>
    </source>
</evidence>
<dbReference type="InterPro" id="IPR051120">
    <property type="entry name" value="ABC_AA/LPS_Transport"/>
</dbReference>
<sequence length="449" mass="50132">MSLLKAEKVTMRFGGLTAVNAVDVTVEKGQIYSIIGPNGAGKTTFFNAITGIYNPTEGAVTFDGHNQIRPLTVRTLIGFIFVGLTVALLAGILAVNIDSFWASTIKKQPSTRMYLFGREESPEKPLPAPFSFQTLWSDMNRYIASNPVLQKTRNGRRWQVMSSSDETLIGNIPNEEKAQKIYQAINTKKKPEVRKNAEEFSLYLEGVPEPAYTGSEADCTDLKETLNDFQESRTARLRNGLIALLAGFIVGTIGSFVVWRRSRRTTDYIALGGIARTFQNIRLFQNMTVLENVLIGKDRSLGSNPVRMALHTPGLKREEKEAEAKALELLKFMGLEKARNNLAKNLPYGDQRRLEIARAMACEPKLLLLDEPAAGMNPRETVDLMELIRKIRDRGITVLLIEHHMNLVMGISDRISVLDYGVKIAEGTPEEVRQNPKVIEAYLGKEEVT</sequence>
<dbReference type="Gene3D" id="3.40.50.300">
    <property type="entry name" value="P-loop containing nucleotide triphosphate hydrolases"/>
    <property type="match status" value="2"/>
</dbReference>
<evidence type="ECO:0000256" key="1">
    <source>
        <dbReference type="ARBA" id="ARBA00022448"/>
    </source>
</evidence>
<protein>
    <submittedName>
        <fullName evidence="6">ABC transporter ATP-binding protein</fullName>
    </submittedName>
</protein>
<keyword evidence="2" id="KW-0547">Nucleotide-binding</keyword>
<dbReference type="AlphaFoldDB" id="A0A8E6B4Q8"/>
<dbReference type="GO" id="GO:1903805">
    <property type="term" value="P:L-valine import across plasma membrane"/>
    <property type="evidence" value="ECO:0007669"/>
    <property type="project" value="TreeGrafter"/>
</dbReference>
<dbReference type="Proteomes" id="UP000676194">
    <property type="component" value="Chromosome"/>
</dbReference>
<dbReference type="CDD" id="cd03219">
    <property type="entry name" value="ABC_Mj1267_LivG_branched"/>
    <property type="match status" value="1"/>
</dbReference>
<dbReference type="InterPro" id="IPR003593">
    <property type="entry name" value="AAA+_ATPase"/>
</dbReference>
<accession>A0A8E6B4Q8</accession>
<dbReference type="EMBL" id="CP074694">
    <property type="protein sequence ID" value="QVL32115.1"/>
    <property type="molecule type" value="Genomic_DNA"/>
</dbReference>
<dbReference type="KEGG" id="tsph:KIH39_25310"/>
<keyword evidence="3 6" id="KW-0067">ATP-binding</keyword>
<dbReference type="PANTHER" id="PTHR45772:SF7">
    <property type="entry name" value="AMINO ACID ABC TRANSPORTER ATP-BINDING PROTEIN"/>
    <property type="match status" value="1"/>
</dbReference>
<dbReference type="GO" id="GO:0015188">
    <property type="term" value="F:L-isoleucine transmembrane transporter activity"/>
    <property type="evidence" value="ECO:0007669"/>
    <property type="project" value="TreeGrafter"/>
</dbReference>
<evidence type="ECO:0000256" key="2">
    <source>
        <dbReference type="ARBA" id="ARBA00022741"/>
    </source>
</evidence>
<dbReference type="InterPro" id="IPR027417">
    <property type="entry name" value="P-loop_NTPase"/>
</dbReference>
<evidence type="ECO:0000313" key="7">
    <source>
        <dbReference type="Proteomes" id="UP000676194"/>
    </source>
</evidence>
<dbReference type="GO" id="GO:0016887">
    <property type="term" value="F:ATP hydrolysis activity"/>
    <property type="evidence" value="ECO:0007669"/>
    <property type="project" value="InterPro"/>
</dbReference>
<dbReference type="Pfam" id="PF00005">
    <property type="entry name" value="ABC_tran"/>
    <property type="match status" value="2"/>
</dbReference>
<organism evidence="6 7">
    <name type="scientific">Telmatocola sphagniphila</name>
    <dbReference type="NCBI Taxonomy" id="1123043"/>
    <lineage>
        <taxon>Bacteria</taxon>
        <taxon>Pseudomonadati</taxon>
        <taxon>Planctomycetota</taxon>
        <taxon>Planctomycetia</taxon>
        <taxon>Gemmatales</taxon>
        <taxon>Gemmataceae</taxon>
    </lineage>
</organism>
<proteinExistence type="predicted"/>
<dbReference type="GO" id="GO:1903806">
    <property type="term" value="P:L-isoleucine import across plasma membrane"/>
    <property type="evidence" value="ECO:0007669"/>
    <property type="project" value="TreeGrafter"/>
</dbReference>
<dbReference type="PANTHER" id="PTHR45772">
    <property type="entry name" value="CONSERVED COMPONENT OF ABC TRANSPORTER FOR NATURAL AMINO ACIDS-RELATED"/>
    <property type="match status" value="1"/>
</dbReference>
<dbReference type="GO" id="GO:0042941">
    <property type="term" value="P:D-alanine transmembrane transport"/>
    <property type="evidence" value="ECO:0007669"/>
    <property type="project" value="TreeGrafter"/>
</dbReference>
<dbReference type="Pfam" id="PF12399">
    <property type="entry name" value="BCA_ABC_TP_C"/>
    <property type="match status" value="1"/>
</dbReference>
<gene>
    <name evidence="6" type="ORF">KIH39_25310</name>
</gene>
<dbReference type="GO" id="GO:0005886">
    <property type="term" value="C:plasma membrane"/>
    <property type="evidence" value="ECO:0007669"/>
    <property type="project" value="TreeGrafter"/>
</dbReference>
<name>A0A8E6B4Q8_9BACT</name>
<reference evidence="6" key="1">
    <citation type="submission" date="2021-05" db="EMBL/GenBank/DDBJ databases">
        <title>Complete genome sequence of the cellulolytic planctomycete Telmatocola sphagniphila SP2T and characterization of the first cellulase from planctomycetes.</title>
        <authorList>
            <person name="Rakitin A.L."/>
            <person name="Beletsky A.V."/>
            <person name="Naumoff D.G."/>
            <person name="Kulichevskaya I.S."/>
            <person name="Mardanov A.V."/>
            <person name="Ravin N.V."/>
            <person name="Dedysh S.N."/>
        </authorList>
    </citation>
    <scope>NUCLEOTIDE SEQUENCE</scope>
    <source>
        <strain evidence="6">SP2T</strain>
    </source>
</reference>
<dbReference type="PROSITE" id="PS50893">
    <property type="entry name" value="ABC_TRANSPORTER_2"/>
    <property type="match status" value="1"/>
</dbReference>
<dbReference type="InterPro" id="IPR003439">
    <property type="entry name" value="ABC_transporter-like_ATP-bd"/>
</dbReference>
<dbReference type="GO" id="GO:0015192">
    <property type="term" value="F:L-phenylalanine transmembrane transporter activity"/>
    <property type="evidence" value="ECO:0007669"/>
    <property type="project" value="TreeGrafter"/>
</dbReference>
<feature type="transmembrane region" description="Helical" evidence="4">
    <location>
        <begin position="240"/>
        <end position="259"/>
    </location>
</feature>
<evidence type="ECO:0000313" key="6">
    <source>
        <dbReference type="EMBL" id="QVL32115.1"/>
    </source>
</evidence>
<dbReference type="GO" id="GO:0005304">
    <property type="term" value="F:L-valine transmembrane transporter activity"/>
    <property type="evidence" value="ECO:0007669"/>
    <property type="project" value="TreeGrafter"/>
</dbReference>
<evidence type="ECO:0000256" key="4">
    <source>
        <dbReference type="SAM" id="Phobius"/>
    </source>
</evidence>
<dbReference type="SUPFAM" id="SSF52540">
    <property type="entry name" value="P-loop containing nucleoside triphosphate hydrolases"/>
    <property type="match status" value="1"/>
</dbReference>
<keyword evidence="4" id="KW-1133">Transmembrane helix</keyword>
<evidence type="ECO:0000259" key="5">
    <source>
        <dbReference type="PROSITE" id="PS50893"/>
    </source>
</evidence>
<feature type="transmembrane region" description="Helical" evidence="4">
    <location>
        <begin position="76"/>
        <end position="97"/>
    </location>
</feature>
<dbReference type="GO" id="GO:0005524">
    <property type="term" value="F:ATP binding"/>
    <property type="evidence" value="ECO:0007669"/>
    <property type="project" value="UniProtKB-KW"/>
</dbReference>
<dbReference type="InterPro" id="IPR032823">
    <property type="entry name" value="BCA_ABC_TP_C"/>
</dbReference>
<dbReference type="SMART" id="SM00382">
    <property type="entry name" value="AAA"/>
    <property type="match status" value="1"/>
</dbReference>
<feature type="domain" description="ABC transporter" evidence="5">
    <location>
        <begin position="4"/>
        <end position="445"/>
    </location>
</feature>
<keyword evidence="7" id="KW-1185">Reference proteome</keyword>
<dbReference type="GO" id="GO:0015808">
    <property type="term" value="P:L-alanine transport"/>
    <property type="evidence" value="ECO:0007669"/>
    <property type="project" value="TreeGrafter"/>
</dbReference>